<keyword evidence="1" id="KW-0378">Hydrolase</keyword>
<dbReference type="OrthoDB" id="10250282at2759"/>
<evidence type="ECO:0000313" key="4">
    <source>
        <dbReference type="Proteomes" id="UP000838756"/>
    </source>
</evidence>
<proteinExistence type="predicted"/>
<comment type="caution">
    <text evidence="3">The sequence shown here is derived from an EMBL/GenBank/DDBJ whole genome shotgun (WGS) entry which is preliminary data.</text>
</comment>
<dbReference type="PANTHER" id="PTHR10609:SF14">
    <property type="entry name" value="BIOTINIDASE"/>
    <property type="match status" value="1"/>
</dbReference>
<gene>
    <name evidence="3" type="primary">jg24301</name>
    <name evidence="3" type="ORF">PAEG_LOCUS23621</name>
</gene>
<feature type="domain" description="Vanin C-terminal" evidence="2">
    <location>
        <begin position="49"/>
        <end position="227"/>
    </location>
</feature>
<dbReference type="AlphaFoldDB" id="A0A8S4SD16"/>
<evidence type="ECO:0000256" key="1">
    <source>
        <dbReference type="ARBA" id="ARBA00022801"/>
    </source>
</evidence>
<dbReference type="PANTHER" id="PTHR10609">
    <property type="entry name" value="BIOTINIDASE-RELATED"/>
    <property type="match status" value="1"/>
</dbReference>
<dbReference type="InterPro" id="IPR043957">
    <property type="entry name" value="Vanin_C"/>
</dbReference>
<accession>A0A8S4SD16</accession>
<evidence type="ECO:0000313" key="3">
    <source>
        <dbReference type="EMBL" id="CAH2259692.1"/>
    </source>
</evidence>
<sequence length="258" mass="29822">MTGVPTTKLLVAEVPKEPGQVQGTYPGPIYDDPADQDNLLLKTDPSLLSHVSRLLKSGFEEFTLEDKDVNCHFRVRLSERNGDTAPFYRAFVHDGFNVYAKRYLGTAGCSLVSCQNAEMRSCYYRFNKTGENVEIEELKIEMTSYHYHYNSTLKCDDIVYYPVSFTSNKFPLNPKNYTFKNDEKRIFHTLIDNEITQTDKQYVRYKMNLPQTELLSVGIWGRIYRKDGKGDRDVIDDNDEIHAEIQNSLFGVHKIDKD</sequence>
<name>A0A8S4SD16_9NEOP</name>
<dbReference type="Proteomes" id="UP000838756">
    <property type="component" value="Unassembled WGS sequence"/>
</dbReference>
<dbReference type="Pfam" id="PF19018">
    <property type="entry name" value="Vanin_C"/>
    <property type="match status" value="1"/>
</dbReference>
<dbReference type="EMBL" id="CAKXAJ010026153">
    <property type="protein sequence ID" value="CAH2259692.1"/>
    <property type="molecule type" value="Genomic_DNA"/>
</dbReference>
<reference evidence="3" key="1">
    <citation type="submission" date="2022-03" db="EMBL/GenBank/DDBJ databases">
        <authorList>
            <person name="Lindestad O."/>
        </authorList>
    </citation>
    <scope>NUCLEOTIDE SEQUENCE</scope>
</reference>
<protein>
    <submittedName>
        <fullName evidence="3">Jg24301 protein</fullName>
    </submittedName>
</protein>
<keyword evidence="4" id="KW-1185">Reference proteome</keyword>
<dbReference type="GO" id="GO:0016787">
    <property type="term" value="F:hydrolase activity"/>
    <property type="evidence" value="ECO:0007669"/>
    <property type="project" value="UniProtKB-KW"/>
</dbReference>
<organism evidence="3 4">
    <name type="scientific">Pararge aegeria aegeria</name>
    <dbReference type="NCBI Taxonomy" id="348720"/>
    <lineage>
        <taxon>Eukaryota</taxon>
        <taxon>Metazoa</taxon>
        <taxon>Ecdysozoa</taxon>
        <taxon>Arthropoda</taxon>
        <taxon>Hexapoda</taxon>
        <taxon>Insecta</taxon>
        <taxon>Pterygota</taxon>
        <taxon>Neoptera</taxon>
        <taxon>Endopterygota</taxon>
        <taxon>Lepidoptera</taxon>
        <taxon>Glossata</taxon>
        <taxon>Ditrysia</taxon>
        <taxon>Papilionoidea</taxon>
        <taxon>Nymphalidae</taxon>
        <taxon>Satyrinae</taxon>
        <taxon>Satyrini</taxon>
        <taxon>Parargina</taxon>
        <taxon>Pararge</taxon>
    </lineage>
</organism>
<dbReference type="InterPro" id="IPR040154">
    <property type="entry name" value="Biotinidase/VNN"/>
</dbReference>
<evidence type="ECO:0000259" key="2">
    <source>
        <dbReference type="Pfam" id="PF19018"/>
    </source>
</evidence>